<dbReference type="SUPFAM" id="SSF53474">
    <property type="entry name" value="alpha/beta-Hydrolases"/>
    <property type="match status" value="1"/>
</dbReference>
<evidence type="ECO:0000256" key="1">
    <source>
        <dbReference type="SAM" id="MobiDB-lite"/>
    </source>
</evidence>
<feature type="compositionally biased region" description="Basic and acidic residues" evidence="1">
    <location>
        <begin position="646"/>
        <end position="657"/>
    </location>
</feature>
<feature type="region of interest" description="Disordered" evidence="1">
    <location>
        <begin position="329"/>
        <end position="366"/>
    </location>
</feature>
<accession>A0A6P8BCS4</accession>
<dbReference type="OrthoDB" id="10250441at2759"/>
<reference evidence="3" key="1">
    <citation type="journal article" date="2019" name="Mol. Biol. Evol.">
        <title>Blast fungal genomes show frequent chromosomal changes, gene gains and losses, and effector gene turnover.</title>
        <authorList>
            <person name="Gomez Luciano L.B."/>
            <person name="Jason Tsai I."/>
            <person name="Chuma I."/>
            <person name="Tosa Y."/>
            <person name="Chen Y.H."/>
            <person name="Li J.Y."/>
            <person name="Li M.Y."/>
            <person name="Jade Lu M.Y."/>
            <person name="Nakayashiki H."/>
            <person name="Li W.H."/>
        </authorList>
    </citation>
    <scope>NUCLEOTIDE SEQUENCE</scope>
    <source>
        <strain evidence="3">NI907</strain>
    </source>
</reference>
<gene>
    <name evidence="3" type="ORF">PgNI_03189</name>
</gene>
<dbReference type="InterPro" id="IPR029058">
    <property type="entry name" value="AB_hydrolase_fold"/>
</dbReference>
<evidence type="ECO:0000313" key="2">
    <source>
        <dbReference type="Proteomes" id="UP000515153"/>
    </source>
</evidence>
<feature type="compositionally biased region" description="Polar residues" evidence="1">
    <location>
        <begin position="118"/>
        <end position="134"/>
    </location>
</feature>
<feature type="compositionally biased region" description="Low complexity" evidence="1">
    <location>
        <begin position="198"/>
        <end position="217"/>
    </location>
</feature>
<feature type="compositionally biased region" description="Basic and acidic residues" evidence="1">
    <location>
        <begin position="242"/>
        <end position="256"/>
    </location>
</feature>
<dbReference type="KEGG" id="pgri:PgNI_03189"/>
<keyword evidence="2" id="KW-1185">Reference proteome</keyword>
<feature type="compositionally biased region" description="Polar residues" evidence="1">
    <location>
        <begin position="279"/>
        <end position="293"/>
    </location>
</feature>
<dbReference type="PANTHER" id="PTHR11440">
    <property type="entry name" value="LECITHIN-CHOLESTEROL ACYLTRANSFERASE-RELATED"/>
    <property type="match status" value="1"/>
</dbReference>
<sequence length="841" mass="90894">MEPQLASGPVYRGPGQVFQQSPMQTLGSDRSGSRTDTSEEEEEDDGTLSEGETAQSLFQPAISPIATRLAWPGTPAAEKAAAMWDFMDGPTDNIADSLSSNPSVEPSHRGTVAARPGTSATMLDTNVNRASSATRPHKPASVPTIAPQHQPQMPEPSGFRKLSGSGTTPGFSSRKRASTVGGDALKKLSKAIPSISMPSNFLPSLPTPSFFSSSSSSNKRDSSLSPTRNGPVTKSGQVTTDHGFEESSRSKEESIHIRYPRGPKSLRPSGPPGQAYTLRRSTSMESTLYNPMSRVSSYGDDKRFLDVRKMTNSRFKAIMDSFDRPTFKMPQLPSMTSPFKSSSFTESSIGSGPRSPGKQPRNSTISPKDGIAILDAVLESLIGDVVVLGGYRGSILRSATSPHQQLWVPVKVGLNMRKVNLEVGLDPQDEETMEEHIIPSSMLQNIGPIDISRRLLKRMRESRNAKAGTLRVHEFAYDWRLSPARSSARLLKFLEGLKCNSMRDKPSGALVIAHSLGGLITRHAVNQRPDLFSGVVYAGVPQRCINIIGPLRNGDAVLLNQKLLTAQVNFSFRTSFVFLPEDGVCFVSKDGTQEFKFDFYDPENWVKYRLCPAVAPPLKPTLPVSKLDSALYSLREMSTTISTFDLRGRSGSDDRGRKAPTLANGGVLGPPPMPSEDSGPHQTNGDGSRTSSPGSSQGHQEDQHYSRAYKYLARTLAETKQFRAETQHRPELSDSNAYPPLAVIYGKDTPTVHAVRVSSLDAIASPDEVYNDLVFRSGDGVVLAREAMLPPGYDVVSGGRISTEKGHISILGDFAGVAKAIEAVLRGRSKGIGKGVGAMDS</sequence>
<evidence type="ECO:0000313" key="3">
    <source>
        <dbReference type="RefSeq" id="XP_030985028.1"/>
    </source>
</evidence>
<name>A0A6P8BCS4_PYRGI</name>
<proteinExistence type="predicted"/>
<dbReference type="AlphaFoldDB" id="A0A6P8BCS4"/>
<dbReference type="Gene3D" id="3.40.50.1820">
    <property type="entry name" value="alpha/beta hydrolase"/>
    <property type="match status" value="1"/>
</dbReference>
<dbReference type="Proteomes" id="UP000515153">
    <property type="component" value="Unplaced"/>
</dbReference>
<feature type="compositionally biased region" description="Polar residues" evidence="1">
    <location>
        <begin position="17"/>
        <end position="30"/>
    </location>
</feature>
<reference evidence="3" key="3">
    <citation type="submission" date="2025-08" db="UniProtKB">
        <authorList>
            <consortium name="RefSeq"/>
        </authorList>
    </citation>
    <scope>IDENTIFICATION</scope>
    <source>
        <strain evidence="3">NI907</strain>
    </source>
</reference>
<feature type="region of interest" description="Disordered" evidence="1">
    <location>
        <begin position="82"/>
        <end position="293"/>
    </location>
</feature>
<feature type="compositionally biased region" description="Low complexity" evidence="1">
    <location>
        <begin position="336"/>
        <end position="353"/>
    </location>
</feature>
<reference evidence="3" key="2">
    <citation type="submission" date="2019-10" db="EMBL/GenBank/DDBJ databases">
        <authorList>
            <consortium name="NCBI Genome Project"/>
        </authorList>
    </citation>
    <scope>NUCLEOTIDE SEQUENCE</scope>
    <source>
        <strain evidence="3">NI907</strain>
    </source>
</reference>
<feature type="compositionally biased region" description="Polar residues" evidence="1">
    <location>
        <begin position="227"/>
        <end position="240"/>
    </location>
</feature>
<feature type="compositionally biased region" description="Polar residues" evidence="1">
    <location>
        <begin position="680"/>
        <end position="698"/>
    </location>
</feature>
<feature type="region of interest" description="Disordered" evidence="1">
    <location>
        <begin position="1"/>
        <end position="61"/>
    </location>
</feature>
<feature type="compositionally biased region" description="Acidic residues" evidence="1">
    <location>
        <begin position="38"/>
        <end position="47"/>
    </location>
</feature>
<dbReference type="GeneID" id="41958154"/>
<dbReference type="RefSeq" id="XP_030985028.1">
    <property type="nucleotide sequence ID" value="XM_031123244.1"/>
</dbReference>
<feature type="region of interest" description="Disordered" evidence="1">
    <location>
        <begin position="645"/>
        <end position="704"/>
    </location>
</feature>
<organism evidence="2 3">
    <name type="scientific">Pyricularia grisea</name>
    <name type="common">Crabgrass-specific blast fungus</name>
    <name type="synonym">Magnaporthe grisea</name>
    <dbReference type="NCBI Taxonomy" id="148305"/>
    <lineage>
        <taxon>Eukaryota</taxon>
        <taxon>Fungi</taxon>
        <taxon>Dikarya</taxon>
        <taxon>Ascomycota</taxon>
        <taxon>Pezizomycotina</taxon>
        <taxon>Sordariomycetes</taxon>
        <taxon>Sordariomycetidae</taxon>
        <taxon>Magnaporthales</taxon>
        <taxon>Pyriculariaceae</taxon>
        <taxon>Pyricularia</taxon>
    </lineage>
</organism>
<protein>
    <submittedName>
        <fullName evidence="3">Uncharacterized protein</fullName>
    </submittedName>
</protein>
<feature type="compositionally biased region" description="Polar residues" evidence="1">
    <location>
        <begin position="94"/>
        <end position="104"/>
    </location>
</feature>